<evidence type="ECO:0000256" key="8">
    <source>
        <dbReference type="ARBA" id="ARBA00040894"/>
    </source>
</evidence>
<evidence type="ECO:0000256" key="6">
    <source>
        <dbReference type="ARBA" id="ARBA00022842"/>
    </source>
</evidence>
<comment type="cofactor">
    <cofactor evidence="2">
        <name>Mg(2+)</name>
        <dbReference type="ChEBI" id="CHEBI:18420"/>
    </cofactor>
</comment>
<evidence type="ECO:0000256" key="2">
    <source>
        <dbReference type="ARBA" id="ARBA00001946"/>
    </source>
</evidence>
<dbReference type="Gene3D" id="3.90.550.10">
    <property type="entry name" value="Spore Coat Polysaccharide Biosynthesis Protein SpsA, Chain A"/>
    <property type="match status" value="1"/>
</dbReference>
<dbReference type="InterPro" id="IPR001173">
    <property type="entry name" value="Glyco_trans_2-like"/>
</dbReference>
<evidence type="ECO:0000256" key="1">
    <source>
        <dbReference type="ARBA" id="ARBA00001936"/>
    </source>
</evidence>
<reference evidence="12" key="1">
    <citation type="submission" date="2019-09" db="EMBL/GenBank/DDBJ databases">
        <authorList>
            <person name="Li J."/>
        </authorList>
    </citation>
    <scope>NUCLEOTIDE SEQUENCE [LARGE SCALE GENOMIC DNA]</scope>
    <source>
        <strain evidence="12">NRBC 14897</strain>
    </source>
</reference>
<feature type="domain" description="Glycosyltransferase 2-like" evidence="11">
    <location>
        <begin position="36"/>
        <end position="159"/>
    </location>
</feature>
<dbReference type="InterPro" id="IPR050256">
    <property type="entry name" value="Glycosyltransferase_2"/>
</dbReference>
<gene>
    <name evidence="12" type="ORF">ESP62_008170</name>
</gene>
<sequence length="315" mass="34216">MPETSDVRGWFDTHTHRAQQFDAAALVPLKGDRRISVLIPARDEEATVGAIVTTLRTQLVERVPLVDEIIVIDSHSTDATSDVARAAGAKVFHVDEIVPEVGSRTGKGEAMWKALAVMTGDIGIYLDADVQEFTADFVVGLLGPLLTDDGLVFVKAFYDRPWSTGAARSSGGGRVTELVARPLILERSPALSGFVQPLAGECAFRAEALRAVPFVSDYGVDIGLMIDVLRDHGLSAMAQVDLGLRLHRHQDLAALSAMTQHVRAAFDLRADPGGPDEVESTATLFRREGETMQLVERTTTTVQRPPMDQVLSHRR</sequence>
<evidence type="ECO:0000256" key="4">
    <source>
        <dbReference type="ARBA" id="ARBA00022676"/>
    </source>
</evidence>
<evidence type="ECO:0000256" key="3">
    <source>
        <dbReference type="ARBA" id="ARBA00006739"/>
    </source>
</evidence>
<name>A0A641AN92_9ACTN</name>
<dbReference type="RefSeq" id="WP_129182862.1">
    <property type="nucleotide sequence ID" value="NZ_JAGIOG010000001.1"/>
</dbReference>
<dbReference type="EC" id="2.4.1.266" evidence="7"/>
<keyword evidence="5 12" id="KW-0808">Transferase</keyword>
<evidence type="ECO:0000256" key="7">
    <source>
        <dbReference type="ARBA" id="ARBA00039022"/>
    </source>
</evidence>
<dbReference type="OrthoDB" id="5011697at2"/>
<comment type="catalytic activity">
    <reaction evidence="10">
        <text>an NDP-alpha-D-glucose + (2R)-3-phosphoglycerate = (2R)-2-O-(alpha-D-glucopyranosyl)-3-phospho-glycerate + a ribonucleoside 5'-diphosphate + H(+)</text>
        <dbReference type="Rhea" id="RHEA:47244"/>
        <dbReference type="ChEBI" id="CHEBI:15378"/>
        <dbReference type="ChEBI" id="CHEBI:57930"/>
        <dbReference type="ChEBI" id="CHEBI:58272"/>
        <dbReference type="ChEBI" id="CHEBI:62600"/>
        <dbReference type="ChEBI" id="CHEBI:76533"/>
        <dbReference type="EC" id="2.4.1.266"/>
    </reaction>
    <physiologicalReaction direction="left-to-right" evidence="10">
        <dbReference type="Rhea" id="RHEA:47245"/>
    </physiologicalReaction>
</comment>
<evidence type="ECO:0000256" key="5">
    <source>
        <dbReference type="ARBA" id="ARBA00022679"/>
    </source>
</evidence>
<accession>A0A641AN92</accession>
<comment type="cofactor">
    <cofactor evidence="1">
        <name>Mn(2+)</name>
        <dbReference type="ChEBI" id="CHEBI:29035"/>
    </cofactor>
</comment>
<comment type="caution">
    <text evidence="12">The sequence shown here is derived from an EMBL/GenBank/DDBJ whole genome shotgun (WGS) entry which is preliminary data.</text>
</comment>
<dbReference type="Pfam" id="PF00535">
    <property type="entry name" value="Glycos_transf_2"/>
    <property type="match status" value="1"/>
</dbReference>
<dbReference type="EMBL" id="SDPP02000002">
    <property type="protein sequence ID" value="KAA1378336.1"/>
    <property type="molecule type" value="Genomic_DNA"/>
</dbReference>
<keyword evidence="4 12" id="KW-0328">Glycosyltransferase</keyword>
<dbReference type="NCBIfam" id="NF010496">
    <property type="entry name" value="PRK13915.1"/>
    <property type="match status" value="1"/>
</dbReference>
<organism evidence="12 13">
    <name type="scientific">Aeromicrobium fastidiosum</name>
    <dbReference type="NCBI Taxonomy" id="52699"/>
    <lineage>
        <taxon>Bacteria</taxon>
        <taxon>Bacillati</taxon>
        <taxon>Actinomycetota</taxon>
        <taxon>Actinomycetes</taxon>
        <taxon>Propionibacteriales</taxon>
        <taxon>Nocardioidaceae</taxon>
        <taxon>Aeromicrobium</taxon>
    </lineage>
</organism>
<dbReference type="PANTHER" id="PTHR48090">
    <property type="entry name" value="UNDECAPRENYL-PHOSPHATE 4-DEOXY-4-FORMAMIDO-L-ARABINOSE TRANSFERASE-RELATED"/>
    <property type="match status" value="1"/>
</dbReference>
<keyword evidence="13" id="KW-1185">Reference proteome</keyword>
<dbReference type="PANTHER" id="PTHR48090:SF10">
    <property type="entry name" value="GLUCOSYL-3-PHOSPHOGLYCERATE SYNTHASE"/>
    <property type="match status" value="1"/>
</dbReference>
<dbReference type="AlphaFoldDB" id="A0A641AN92"/>
<evidence type="ECO:0000256" key="10">
    <source>
        <dbReference type="ARBA" id="ARBA00048997"/>
    </source>
</evidence>
<proteinExistence type="inferred from homology"/>
<dbReference type="InterPro" id="IPR029044">
    <property type="entry name" value="Nucleotide-diphossugar_trans"/>
</dbReference>
<evidence type="ECO:0000313" key="12">
    <source>
        <dbReference type="EMBL" id="KAA1378336.1"/>
    </source>
</evidence>
<comment type="similarity">
    <text evidence="3">Belongs to the glycosyltransferase 2 family.</text>
</comment>
<evidence type="ECO:0000256" key="9">
    <source>
        <dbReference type="ARBA" id="ARBA00048689"/>
    </source>
</evidence>
<evidence type="ECO:0000259" key="11">
    <source>
        <dbReference type="Pfam" id="PF00535"/>
    </source>
</evidence>
<dbReference type="SUPFAM" id="SSF53448">
    <property type="entry name" value="Nucleotide-diphospho-sugar transferases"/>
    <property type="match status" value="1"/>
</dbReference>
<dbReference type="Proteomes" id="UP001515100">
    <property type="component" value="Unassembled WGS sequence"/>
</dbReference>
<comment type="catalytic activity">
    <reaction evidence="9">
        <text>(2R)-3-phosphoglycerate + UDP-alpha-D-glucose = (2R)-2-O-(alpha-D-glucopyranosyl)-3-phospho-glycerate + UDP + H(+)</text>
        <dbReference type="Rhea" id="RHEA:31319"/>
        <dbReference type="ChEBI" id="CHEBI:15378"/>
        <dbReference type="ChEBI" id="CHEBI:58223"/>
        <dbReference type="ChEBI" id="CHEBI:58272"/>
        <dbReference type="ChEBI" id="CHEBI:58885"/>
        <dbReference type="ChEBI" id="CHEBI:62600"/>
        <dbReference type="EC" id="2.4.1.266"/>
    </reaction>
    <physiologicalReaction direction="left-to-right" evidence="9">
        <dbReference type="Rhea" id="RHEA:31320"/>
    </physiologicalReaction>
</comment>
<protein>
    <recommendedName>
        <fullName evidence="8">Glucosyl-3-phosphoglycerate synthase</fullName>
        <ecNumber evidence="7">2.4.1.266</ecNumber>
    </recommendedName>
</protein>
<keyword evidence="6" id="KW-0460">Magnesium</keyword>
<evidence type="ECO:0000313" key="13">
    <source>
        <dbReference type="Proteomes" id="UP001515100"/>
    </source>
</evidence>
<dbReference type="GO" id="GO:0016757">
    <property type="term" value="F:glycosyltransferase activity"/>
    <property type="evidence" value="ECO:0007669"/>
    <property type="project" value="UniProtKB-KW"/>
</dbReference>